<evidence type="ECO:0000313" key="3">
    <source>
        <dbReference type="Proteomes" id="UP000053611"/>
    </source>
</evidence>
<gene>
    <name evidence="2" type="ORF">CC85DRAFT_304887</name>
</gene>
<organism evidence="2 3">
    <name type="scientific">Cutaneotrichosporon oleaginosum</name>
    <dbReference type="NCBI Taxonomy" id="879819"/>
    <lineage>
        <taxon>Eukaryota</taxon>
        <taxon>Fungi</taxon>
        <taxon>Dikarya</taxon>
        <taxon>Basidiomycota</taxon>
        <taxon>Agaricomycotina</taxon>
        <taxon>Tremellomycetes</taxon>
        <taxon>Trichosporonales</taxon>
        <taxon>Trichosporonaceae</taxon>
        <taxon>Cutaneotrichosporon</taxon>
    </lineage>
</organism>
<reference evidence="2 3" key="1">
    <citation type="submission" date="2015-03" db="EMBL/GenBank/DDBJ databases">
        <title>Genomics and transcriptomics of the oil-accumulating basidiomycete yeast T. oleaginosus allow insights into substrate utilization and the diverse evolutionary trajectories of mating systems in fungi.</title>
        <authorList>
            <consortium name="DOE Joint Genome Institute"/>
            <person name="Kourist R."/>
            <person name="Kracht O."/>
            <person name="Bracharz F."/>
            <person name="Lipzen A."/>
            <person name="Nolan M."/>
            <person name="Ohm R."/>
            <person name="Grigoriev I."/>
            <person name="Sun S."/>
            <person name="Heitman J."/>
            <person name="Bruck T."/>
            <person name="Nowrousian M."/>
        </authorList>
    </citation>
    <scope>NUCLEOTIDE SEQUENCE [LARGE SCALE GENOMIC DNA]</scope>
    <source>
        <strain evidence="2 3">IBC0246</strain>
    </source>
</reference>
<dbReference type="GeneID" id="28986163"/>
<evidence type="ECO:0000256" key="1">
    <source>
        <dbReference type="SAM" id="MobiDB-lite"/>
    </source>
</evidence>
<evidence type="ECO:0000313" key="2">
    <source>
        <dbReference type="EMBL" id="KLT39583.1"/>
    </source>
</evidence>
<feature type="region of interest" description="Disordered" evidence="1">
    <location>
        <begin position="1"/>
        <end position="45"/>
    </location>
</feature>
<protein>
    <submittedName>
        <fullName evidence="2">Uncharacterized protein</fullName>
    </submittedName>
</protein>
<name>A0A0J0XEV6_9TREE</name>
<dbReference type="Proteomes" id="UP000053611">
    <property type="component" value="Unassembled WGS sequence"/>
</dbReference>
<dbReference type="RefSeq" id="XP_018276074.1">
    <property type="nucleotide sequence ID" value="XM_018425560.1"/>
</dbReference>
<feature type="region of interest" description="Disordered" evidence="1">
    <location>
        <begin position="118"/>
        <end position="140"/>
    </location>
</feature>
<accession>A0A0J0XEV6</accession>
<dbReference type="EMBL" id="KQ087254">
    <property type="protein sequence ID" value="KLT39583.1"/>
    <property type="molecule type" value="Genomic_DNA"/>
</dbReference>
<keyword evidence="3" id="KW-1185">Reference proteome</keyword>
<sequence length="140" mass="14493">MKDITLHASNPDDPPSYEDAINSLPVAAAPAPAPPPASGSPSSVSVAPAMTVTTHIAAAAAGVRADLVCVAAGVRRELVGTAVGVRHELGEIARGLGCVYSEAHKGWIEARSLLRPEPRRSGCARQTRPLTGCKREKDLP</sequence>
<dbReference type="AlphaFoldDB" id="A0A0J0XEV6"/>
<proteinExistence type="predicted"/>